<dbReference type="OrthoDB" id="3687879at2759"/>
<feature type="region of interest" description="Disordered" evidence="2">
    <location>
        <begin position="1"/>
        <end position="88"/>
    </location>
</feature>
<evidence type="ECO:0000256" key="2">
    <source>
        <dbReference type="SAM" id="MobiDB-lite"/>
    </source>
</evidence>
<feature type="region of interest" description="Disordered" evidence="2">
    <location>
        <begin position="371"/>
        <end position="456"/>
    </location>
</feature>
<protein>
    <submittedName>
        <fullName evidence="3">Cast multi-domain protein</fullName>
    </submittedName>
</protein>
<accession>A0A2W1HWX3</accession>
<dbReference type="AlphaFoldDB" id="A0A2W1HWX3"/>
<feature type="compositionally biased region" description="Polar residues" evidence="2">
    <location>
        <begin position="15"/>
        <end position="29"/>
    </location>
</feature>
<reference evidence="4" key="3">
    <citation type="journal article" date="2022" name="bioRxiv">
        <title>A global pangenome for the wheat fungal pathogen Pyrenophora tritici-repentis and prediction of effector protein structural homology.</title>
        <authorList>
            <person name="Moolhuijzen P."/>
            <person name="See P.T."/>
            <person name="Shi G."/>
            <person name="Powell H.R."/>
            <person name="Cockram J."/>
            <person name="Jorgensen L.N."/>
            <person name="Benslimane H."/>
            <person name="Strelkov S.E."/>
            <person name="Turner J."/>
            <person name="Liu Z."/>
            <person name="Moffat C.S."/>
        </authorList>
    </citation>
    <scope>NUCLEOTIDE SEQUENCE</scope>
    <source>
        <strain evidence="4">86-124</strain>
    </source>
</reference>
<dbReference type="EMBL" id="NQIK02000010">
    <property type="protein sequence ID" value="KAF7564754.1"/>
    <property type="molecule type" value="Genomic_DNA"/>
</dbReference>
<reference evidence="3" key="1">
    <citation type="journal article" date="2018" name="BMC Genomics">
        <title>Comparative genomics of the wheat fungal pathogen Pyrenophora tritici-repentis reveals chromosomal variations and genome plasticity.</title>
        <authorList>
            <person name="Moolhuijzen P."/>
            <person name="See P.T."/>
            <person name="Hane J.K."/>
            <person name="Shi G."/>
            <person name="Liu Z."/>
            <person name="Oliver R.P."/>
            <person name="Moffat C.S."/>
        </authorList>
    </citation>
    <scope>NUCLEOTIDE SEQUENCE [LARGE SCALE GENOMIC DNA]</scope>
    <source>
        <strain evidence="3">M4</strain>
    </source>
</reference>
<evidence type="ECO:0000256" key="1">
    <source>
        <dbReference type="SAM" id="Coils"/>
    </source>
</evidence>
<comment type="caution">
    <text evidence="3">The sequence shown here is derived from an EMBL/GenBank/DDBJ whole genome shotgun (WGS) entry which is preliminary data.</text>
</comment>
<feature type="compositionally biased region" description="Polar residues" evidence="2">
    <location>
        <begin position="377"/>
        <end position="389"/>
    </location>
</feature>
<dbReference type="Proteomes" id="UP000245464">
    <property type="component" value="Chromosome 10"/>
</dbReference>
<dbReference type="EMBL" id="NRDI02000014">
    <property type="protein sequence ID" value="KAI1511152.1"/>
    <property type="molecule type" value="Genomic_DNA"/>
</dbReference>
<evidence type="ECO:0000313" key="4">
    <source>
        <dbReference type="EMBL" id="KAI1511152.1"/>
    </source>
</evidence>
<evidence type="ECO:0000313" key="5">
    <source>
        <dbReference type="Proteomes" id="UP000245464"/>
    </source>
</evidence>
<feature type="coiled-coil region" evidence="1">
    <location>
        <begin position="238"/>
        <end position="265"/>
    </location>
</feature>
<sequence length="456" mass="51186">MRKPHVPYGKRPIRPSNSTQQREASGSNENETKGEQAYERISQQARRRDYRAKAQRRVDTISSRGKTAARDKAAMHDSPSCNSLKGTGVLHRNRLDSDTNGEEDIAEAVARSLVDNEGAAPEAADIAKAIVMSLSTHDKPSSPSRAASPYDALKVLKEVMEACMKCLDESTQGQDMVSASQIAGCIKSWRGTISNVIYAAKTAEDRRIGDLKVQLCFDQKVREKHQQETEKLNQMWEAKVLEMQCEQQKKKAETYEAQIAEQRSASLSEVTLEEQHPIVKQRRPQAIKSASPYVHDEVSRLSRDIAVLRSEHAAELESRRHESSLLKQKAERLADANAALRQTQKTKKNEQKQKMEKLIQTYEARVKILQGTPKPVDTNTVSRPTQGRVTPSELLLSKIEESQDKAQTDCQITRSDPTGRLGSSVSPRKRKLDGDMFSQAESVDQPRKRVRARSME</sequence>
<evidence type="ECO:0000313" key="3">
    <source>
        <dbReference type="EMBL" id="KAF7564754.1"/>
    </source>
</evidence>
<reference evidence="6" key="4">
    <citation type="journal article" date="2022" name="Microb. Genom.">
        <title>A global pangenome for the wheat fungal pathogen Pyrenophora tritici-repentis and prediction of effector protein structural homology.</title>
        <authorList>
            <person name="Moolhuijzen P.M."/>
            <person name="See P.T."/>
            <person name="Shi G."/>
            <person name="Powell H.R."/>
            <person name="Cockram J."/>
            <person name="Jorgensen L.N."/>
            <person name="Benslimane H."/>
            <person name="Strelkov S.E."/>
            <person name="Turner J."/>
            <person name="Liu Z."/>
            <person name="Moffat C.S."/>
        </authorList>
    </citation>
    <scope>NUCLEOTIDE SEQUENCE [LARGE SCALE GENOMIC DNA]</scope>
</reference>
<proteinExistence type="predicted"/>
<name>A0A2W1HWX3_9PLEO</name>
<feature type="compositionally biased region" description="Basic and acidic residues" evidence="2">
    <location>
        <begin position="398"/>
        <end position="407"/>
    </location>
</feature>
<gene>
    <name evidence="4" type="ORF">Ptr86124_009556</name>
    <name evidence="3" type="ORF">PtrM4_041880</name>
</gene>
<evidence type="ECO:0000313" key="6">
    <source>
        <dbReference type="Proteomes" id="UP000249757"/>
    </source>
</evidence>
<organism evidence="3 5">
    <name type="scientific">Pyrenophora tritici-repentis</name>
    <dbReference type="NCBI Taxonomy" id="45151"/>
    <lineage>
        <taxon>Eukaryota</taxon>
        <taxon>Fungi</taxon>
        <taxon>Dikarya</taxon>
        <taxon>Ascomycota</taxon>
        <taxon>Pezizomycotina</taxon>
        <taxon>Dothideomycetes</taxon>
        <taxon>Pleosporomycetidae</taxon>
        <taxon>Pleosporales</taxon>
        <taxon>Pleosporineae</taxon>
        <taxon>Pleosporaceae</taxon>
        <taxon>Pyrenophora</taxon>
    </lineage>
</organism>
<dbReference type="Proteomes" id="UP000249757">
    <property type="component" value="Unassembled WGS sequence"/>
</dbReference>
<keyword evidence="6" id="KW-1185">Reference proteome</keyword>
<reference evidence="4" key="2">
    <citation type="submission" date="2021-05" db="EMBL/GenBank/DDBJ databases">
        <authorList>
            <person name="Moolhuijzen P.M."/>
            <person name="Moffat C.S."/>
        </authorList>
    </citation>
    <scope>NUCLEOTIDE SEQUENCE</scope>
    <source>
        <strain evidence="4">86-124</strain>
    </source>
</reference>
<keyword evidence="1" id="KW-0175">Coiled coil</keyword>
<feature type="compositionally biased region" description="Polar residues" evidence="2">
    <location>
        <begin position="408"/>
        <end position="426"/>
    </location>
</feature>